<name>A0AAV7N573_PLEWA</name>
<dbReference type="AlphaFoldDB" id="A0AAV7N573"/>
<evidence type="ECO:0000313" key="2">
    <source>
        <dbReference type="Proteomes" id="UP001066276"/>
    </source>
</evidence>
<proteinExistence type="predicted"/>
<sequence>MLKVIQDPQVAVEHKVDELQTDLSLIRQDLREQTWDWVTEKQDLRLATRGGEEGPEITNSGENPFLTRVWKKRFQLQWAWTAAEVRRWTANDHLVNDMQEEQVLDADLIATPTLFVSAETIQPSQE</sequence>
<gene>
    <name evidence="1" type="ORF">NDU88_007833</name>
</gene>
<protein>
    <submittedName>
        <fullName evidence="1">Uncharacterized protein</fullName>
    </submittedName>
</protein>
<evidence type="ECO:0000313" key="1">
    <source>
        <dbReference type="EMBL" id="KAJ1110482.1"/>
    </source>
</evidence>
<dbReference type="Proteomes" id="UP001066276">
    <property type="component" value="Chromosome 9"/>
</dbReference>
<dbReference type="EMBL" id="JANPWB010000013">
    <property type="protein sequence ID" value="KAJ1110482.1"/>
    <property type="molecule type" value="Genomic_DNA"/>
</dbReference>
<organism evidence="1 2">
    <name type="scientific">Pleurodeles waltl</name>
    <name type="common">Iberian ribbed newt</name>
    <dbReference type="NCBI Taxonomy" id="8319"/>
    <lineage>
        <taxon>Eukaryota</taxon>
        <taxon>Metazoa</taxon>
        <taxon>Chordata</taxon>
        <taxon>Craniata</taxon>
        <taxon>Vertebrata</taxon>
        <taxon>Euteleostomi</taxon>
        <taxon>Amphibia</taxon>
        <taxon>Batrachia</taxon>
        <taxon>Caudata</taxon>
        <taxon>Salamandroidea</taxon>
        <taxon>Salamandridae</taxon>
        <taxon>Pleurodelinae</taxon>
        <taxon>Pleurodeles</taxon>
    </lineage>
</organism>
<accession>A0AAV7N573</accession>
<reference evidence="1" key="1">
    <citation type="journal article" date="2022" name="bioRxiv">
        <title>Sequencing and chromosome-scale assembly of the giantPleurodeles waltlgenome.</title>
        <authorList>
            <person name="Brown T."/>
            <person name="Elewa A."/>
            <person name="Iarovenko S."/>
            <person name="Subramanian E."/>
            <person name="Araus A.J."/>
            <person name="Petzold A."/>
            <person name="Susuki M."/>
            <person name="Suzuki K.-i.T."/>
            <person name="Hayashi T."/>
            <person name="Toyoda A."/>
            <person name="Oliveira C."/>
            <person name="Osipova E."/>
            <person name="Leigh N.D."/>
            <person name="Simon A."/>
            <person name="Yun M.H."/>
        </authorList>
    </citation>
    <scope>NUCLEOTIDE SEQUENCE</scope>
    <source>
        <strain evidence="1">20211129_DDA</strain>
        <tissue evidence="1">Liver</tissue>
    </source>
</reference>
<comment type="caution">
    <text evidence="1">The sequence shown here is derived from an EMBL/GenBank/DDBJ whole genome shotgun (WGS) entry which is preliminary data.</text>
</comment>
<keyword evidence="2" id="KW-1185">Reference proteome</keyword>